<protein>
    <submittedName>
        <fullName evidence="3">Uncharacterized protein</fullName>
    </submittedName>
</protein>
<proteinExistence type="predicted"/>
<name>A0A0D0IWI3_9MICO</name>
<dbReference type="Proteomes" id="UP000032120">
    <property type="component" value="Unassembled WGS sequence"/>
</dbReference>
<keyword evidence="2" id="KW-0812">Transmembrane</keyword>
<dbReference type="SUPFAM" id="SSF48452">
    <property type="entry name" value="TPR-like"/>
    <property type="match status" value="1"/>
</dbReference>
<feature type="repeat" description="TPR" evidence="1">
    <location>
        <begin position="113"/>
        <end position="146"/>
    </location>
</feature>
<sequence length="154" mass="16752">MRAVAGVAFMSVLLVLYFVFAGVRAVALLQSAEPIAIAMGVALLVLPLLGAWALVREIMFGFTSTKLVDALSEEGALPEELTDPEVTRGTVRDIADAAFPRYKEAAEADAADWRSYMRLGLVYDAAGDRKRARSAIRHAISLNRNEFRGIVPKN</sequence>
<dbReference type="EMBL" id="JXSQ01000001">
    <property type="protein sequence ID" value="KIP53898.1"/>
    <property type="molecule type" value="Genomic_DNA"/>
</dbReference>
<reference evidence="3 4" key="1">
    <citation type="submission" date="2015-01" db="EMBL/GenBank/DDBJ databases">
        <title>Draft genome sequence of Leucobacter komagatae strain VKM ST2845.</title>
        <authorList>
            <person name="Karlyshev A.V."/>
            <person name="Kudryashova E.B."/>
        </authorList>
    </citation>
    <scope>NUCLEOTIDE SEQUENCE [LARGE SCALE GENOMIC DNA]</scope>
    <source>
        <strain evidence="3 4">VKM ST2845</strain>
    </source>
</reference>
<evidence type="ECO:0000256" key="1">
    <source>
        <dbReference type="PROSITE-ProRule" id="PRU00339"/>
    </source>
</evidence>
<evidence type="ECO:0000313" key="4">
    <source>
        <dbReference type="Proteomes" id="UP000032120"/>
    </source>
</evidence>
<dbReference type="InterPro" id="IPR019734">
    <property type="entry name" value="TPR_rpt"/>
</dbReference>
<dbReference type="InterPro" id="IPR011990">
    <property type="entry name" value="TPR-like_helical_dom_sf"/>
</dbReference>
<feature type="transmembrane region" description="Helical" evidence="2">
    <location>
        <begin position="35"/>
        <end position="55"/>
    </location>
</feature>
<keyword evidence="1" id="KW-0802">TPR repeat</keyword>
<dbReference type="PROSITE" id="PS50005">
    <property type="entry name" value="TPR"/>
    <property type="match status" value="1"/>
</dbReference>
<dbReference type="AlphaFoldDB" id="A0A0D0IWI3"/>
<keyword evidence="2" id="KW-1133">Transmembrane helix</keyword>
<accession>A0A0D0IWI3</accession>
<organism evidence="3 4">
    <name type="scientific">Leucobacter komagatae</name>
    <dbReference type="NCBI Taxonomy" id="55969"/>
    <lineage>
        <taxon>Bacteria</taxon>
        <taxon>Bacillati</taxon>
        <taxon>Actinomycetota</taxon>
        <taxon>Actinomycetes</taxon>
        <taxon>Micrococcales</taxon>
        <taxon>Microbacteriaceae</taxon>
        <taxon>Leucobacter</taxon>
    </lineage>
</organism>
<comment type="caution">
    <text evidence="3">The sequence shown here is derived from an EMBL/GenBank/DDBJ whole genome shotgun (WGS) entry which is preliminary data.</text>
</comment>
<gene>
    <name evidence="3" type="ORF">SD72_00200</name>
</gene>
<keyword evidence="2" id="KW-0472">Membrane</keyword>
<evidence type="ECO:0000256" key="2">
    <source>
        <dbReference type="SAM" id="Phobius"/>
    </source>
</evidence>
<keyword evidence="4" id="KW-1185">Reference proteome</keyword>
<dbReference type="Gene3D" id="1.25.40.10">
    <property type="entry name" value="Tetratricopeptide repeat domain"/>
    <property type="match status" value="1"/>
</dbReference>
<dbReference type="OrthoDB" id="4485518at2"/>
<evidence type="ECO:0000313" key="3">
    <source>
        <dbReference type="EMBL" id="KIP53898.1"/>
    </source>
</evidence>